<comment type="caution">
    <text evidence="3">The sequence shown here is derived from an EMBL/GenBank/DDBJ whole genome shotgun (WGS) entry which is preliminary data.</text>
</comment>
<organism evidence="3 4">
    <name type="scientific">Bifidobacterium favimelis</name>
    <dbReference type="NCBI Taxonomy" id="3122979"/>
    <lineage>
        <taxon>Bacteria</taxon>
        <taxon>Bacillati</taxon>
        <taxon>Actinomycetota</taxon>
        <taxon>Actinomycetes</taxon>
        <taxon>Bifidobacteriales</taxon>
        <taxon>Bifidobacteriaceae</taxon>
        <taxon>Bifidobacterium</taxon>
    </lineage>
</organism>
<accession>A0ABU8ZQA7</accession>
<keyword evidence="4" id="KW-1185">Reference proteome</keyword>
<evidence type="ECO:0000313" key="4">
    <source>
        <dbReference type="Proteomes" id="UP001373159"/>
    </source>
</evidence>
<evidence type="ECO:0000313" key="3">
    <source>
        <dbReference type="EMBL" id="MEK0306789.1"/>
    </source>
</evidence>
<proteinExistence type="predicted"/>
<evidence type="ECO:0000256" key="1">
    <source>
        <dbReference type="SAM" id="MobiDB-lite"/>
    </source>
</evidence>
<name>A0ABU8ZQA7_9BIFI</name>
<keyword evidence="2" id="KW-0732">Signal</keyword>
<dbReference type="PROSITE" id="PS51257">
    <property type="entry name" value="PROKAR_LIPOPROTEIN"/>
    <property type="match status" value="1"/>
</dbReference>
<evidence type="ECO:0008006" key="5">
    <source>
        <dbReference type="Google" id="ProtNLM"/>
    </source>
</evidence>
<gene>
    <name evidence="3" type="ORF">V8P97_04850</name>
</gene>
<dbReference type="Proteomes" id="UP001373159">
    <property type="component" value="Unassembled WGS sequence"/>
</dbReference>
<dbReference type="EMBL" id="JBANBB010000001">
    <property type="protein sequence ID" value="MEK0306789.1"/>
    <property type="molecule type" value="Genomic_DNA"/>
</dbReference>
<evidence type="ECO:0000256" key="2">
    <source>
        <dbReference type="SAM" id="SignalP"/>
    </source>
</evidence>
<dbReference type="InterPro" id="IPR028082">
    <property type="entry name" value="Peripla_BP_I"/>
</dbReference>
<feature type="signal peptide" evidence="2">
    <location>
        <begin position="1"/>
        <end position="32"/>
    </location>
</feature>
<feature type="chain" id="PRO_5046631177" description="Periplasmic binding protein domain-containing protein" evidence="2">
    <location>
        <begin position="33"/>
        <end position="236"/>
    </location>
</feature>
<dbReference type="SUPFAM" id="SSF53822">
    <property type="entry name" value="Periplasmic binding protein-like I"/>
    <property type="match status" value="1"/>
</dbReference>
<reference evidence="3 4" key="1">
    <citation type="submission" date="2024-02" db="EMBL/GenBank/DDBJ databases">
        <title>Bifidobacterium honeyensis sp. nov., isolated from the comb honey.</title>
        <authorList>
            <person name="Liu W."/>
            <person name="Li Y."/>
        </authorList>
    </citation>
    <scope>NUCLEOTIDE SEQUENCE [LARGE SCALE GENOMIC DNA]</scope>
    <source>
        <strain evidence="3 4">IMAU50988</strain>
    </source>
</reference>
<sequence length="236" mass="24683">MRPLPSLCPKTCRLLFPLLLACILVLSGAGCAPSGRAVGNTWKVGTADHDGVDRSNVLVGFIGAVRPAGKDLTDGGGEGPADGGPAALPSPSAKSTEPDGLSDSDVLKAMDRDRMRAFYLDATSTREQEEAVGQAIGRRASLILIHSPGKGDWDSALSAARRAGIPVAIIQGPSSADKVDIDPLLFAARLTVGDDPAGRPLTWAIQTMVDDGRHESEIKVRLDRRDQGVEAGGDRK</sequence>
<feature type="compositionally biased region" description="Low complexity" evidence="1">
    <location>
        <begin position="83"/>
        <end position="93"/>
    </location>
</feature>
<feature type="region of interest" description="Disordered" evidence="1">
    <location>
        <begin position="215"/>
        <end position="236"/>
    </location>
</feature>
<protein>
    <recommendedName>
        <fullName evidence="5">Periplasmic binding protein domain-containing protein</fullName>
    </recommendedName>
</protein>
<feature type="region of interest" description="Disordered" evidence="1">
    <location>
        <begin position="70"/>
        <end position="106"/>
    </location>
</feature>